<dbReference type="AlphaFoldDB" id="A0A1I8HUK8"/>
<dbReference type="FunFam" id="2.30.42.10:FF:000055">
    <property type="entry name" value="PDZ and LIM domain protein 3"/>
    <property type="match status" value="1"/>
</dbReference>
<dbReference type="CDD" id="cd23068">
    <property type="entry name" value="PDZ_ZASP52-like"/>
    <property type="match status" value="1"/>
</dbReference>
<dbReference type="GO" id="GO:0030036">
    <property type="term" value="P:actin cytoskeleton organization"/>
    <property type="evidence" value="ECO:0007669"/>
    <property type="project" value="TreeGrafter"/>
</dbReference>
<keyword evidence="3 6" id="KW-0479">Metal-binding</keyword>
<dbReference type="PROSITE" id="PS50106">
    <property type="entry name" value="PDZ"/>
    <property type="match status" value="1"/>
</dbReference>
<dbReference type="CDD" id="cd08368">
    <property type="entry name" value="LIM"/>
    <property type="match status" value="1"/>
</dbReference>
<keyword evidence="10" id="KW-1185">Reference proteome</keyword>
<dbReference type="GO" id="GO:0046872">
    <property type="term" value="F:metal ion binding"/>
    <property type="evidence" value="ECO:0007669"/>
    <property type="project" value="UniProtKB-KW"/>
</dbReference>
<evidence type="ECO:0000256" key="3">
    <source>
        <dbReference type="ARBA" id="ARBA00022723"/>
    </source>
</evidence>
<dbReference type="PROSITE" id="PS50023">
    <property type="entry name" value="LIM_DOMAIN_2"/>
    <property type="match status" value="2"/>
</dbReference>
<dbReference type="GO" id="GO:0031941">
    <property type="term" value="C:filamentous actin"/>
    <property type="evidence" value="ECO:0007669"/>
    <property type="project" value="TreeGrafter"/>
</dbReference>
<dbReference type="Pfam" id="PF00412">
    <property type="entry name" value="LIM"/>
    <property type="match status" value="3"/>
</dbReference>
<feature type="region of interest" description="Disordered" evidence="7">
    <location>
        <begin position="190"/>
        <end position="224"/>
    </location>
</feature>
<feature type="compositionally biased region" description="Basic residues" evidence="7">
    <location>
        <begin position="146"/>
        <end position="157"/>
    </location>
</feature>
<evidence type="ECO:0000313" key="11">
    <source>
        <dbReference type="WBParaSite" id="maker-uti_cns_0008155-snap-gene-0.9-mRNA-1"/>
    </source>
</evidence>
<keyword evidence="2" id="KW-0963">Cytoplasm</keyword>
<protein>
    <submittedName>
        <fullName evidence="11">PDZ and LIM domain protein Zasp</fullName>
    </submittedName>
</protein>
<proteinExistence type="predicted"/>
<dbReference type="WBParaSite" id="maker-uti_cns_0008155-snap-gene-0.9-mRNA-1">
    <property type="protein sequence ID" value="maker-uti_cns_0008155-snap-gene-0.9-mRNA-1"/>
    <property type="gene ID" value="maker-uti_cns_0008155-snap-gene-0.9"/>
</dbReference>
<feature type="domain" description="PDZ" evidence="9">
    <location>
        <begin position="1"/>
        <end position="83"/>
    </location>
</feature>
<keyword evidence="4 6" id="KW-0862">Zinc</keyword>
<evidence type="ECO:0000256" key="6">
    <source>
        <dbReference type="PROSITE-ProRule" id="PRU00125"/>
    </source>
</evidence>
<organism evidence="10 11">
    <name type="scientific">Macrostomum lignano</name>
    <dbReference type="NCBI Taxonomy" id="282301"/>
    <lineage>
        <taxon>Eukaryota</taxon>
        <taxon>Metazoa</taxon>
        <taxon>Spiralia</taxon>
        <taxon>Lophotrochozoa</taxon>
        <taxon>Platyhelminthes</taxon>
        <taxon>Rhabditophora</taxon>
        <taxon>Macrostomorpha</taxon>
        <taxon>Macrostomida</taxon>
        <taxon>Macrostomidae</taxon>
        <taxon>Macrostomum</taxon>
    </lineage>
</organism>
<dbReference type="Gene3D" id="2.10.110.10">
    <property type="entry name" value="Cysteine Rich Protein"/>
    <property type="match status" value="3"/>
</dbReference>
<dbReference type="GO" id="GO:0005912">
    <property type="term" value="C:adherens junction"/>
    <property type="evidence" value="ECO:0007669"/>
    <property type="project" value="TreeGrafter"/>
</dbReference>
<dbReference type="PROSITE" id="PS00478">
    <property type="entry name" value="LIM_DOMAIN_1"/>
    <property type="match status" value="2"/>
</dbReference>
<evidence type="ECO:0000259" key="9">
    <source>
        <dbReference type="PROSITE" id="PS50106"/>
    </source>
</evidence>
<feature type="compositionally biased region" description="Low complexity" evidence="7">
    <location>
        <begin position="96"/>
        <end position="106"/>
    </location>
</feature>
<keyword evidence="5 6" id="KW-0440">LIM domain</keyword>
<comment type="subcellular location">
    <subcellularLocation>
        <location evidence="1">Cytoplasm</location>
    </subcellularLocation>
</comment>
<dbReference type="GO" id="GO:0005737">
    <property type="term" value="C:cytoplasm"/>
    <property type="evidence" value="ECO:0007669"/>
    <property type="project" value="UniProtKB-SubCell"/>
</dbReference>
<evidence type="ECO:0000256" key="7">
    <source>
        <dbReference type="SAM" id="MobiDB-lite"/>
    </source>
</evidence>
<dbReference type="SMART" id="SM00132">
    <property type="entry name" value="LIM"/>
    <property type="match status" value="3"/>
</dbReference>
<dbReference type="SUPFAM" id="SSF57716">
    <property type="entry name" value="Glucocorticoid receptor-like (DNA-binding domain)"/>
    <property type="match status" value="3"/>
</dbReference>
<dbReference type="InterPro" id="IPR001478">
    <property type="entry name" value="PDZ"/>
</dbReference>
<accession>A0A1I8HUK8</accession>
<feature type="region of interest" description="Disordered" evidence="7">
    <location>
        <begin position="96"/>
        <end position="122"/>
    </location>
</feature>
<dbReference type="InterPro" id="IPR001781">
    <property type="entry name" value="Znf_LIM"/>
</dbReference>
<evidence type="ECO:0000256" key="1">
    <source>
        <dbReference type="ARBA" id="ARBA00004496"/>
    </source>
</evidence>
<evidence type="ECO:0000313" key="10">
    <source>
        <dbReference type="Proteomes" id="UP000095280"/>
    </source>
</evidence>
<sequence>VRMTRPDSGTPWGFRLQGGRDFNSALTIQKVSKGGMAERHGVCVGDRVVSIGGDPTHNWTHQQAQQAVIRCGNELDLGLASGGGGFNHAYFQPQPQQHQFQPAAAPYSPPARQTAGNSSGATRLPAANAITSLSLTLYSITLRRHSSSRHSSSRHSHSSFSPQQFSPPQQFLAAELFSACSTAAAAPPAPAPRSAAPLMSSVGGGGGSAGLSGRSRRGEAQRQTQQAAGGVPVCSVCGSVIRGPFLVALDKCFCPDHFNCSVCGRNLEPCGFVEEANQLYCEDDYVRLLAPRCGSCQQTIVSESVHAMDQYFHRQCFVCAHCRQSIAGGSSELRTTGPTARRTGATCFFTKCAKCHEAIAPIDRFVEVLGGTYHAECFCCAVCGTCLEGKPFAPKDGKAYCKLHARRF</sequence>
<dbReference type="GO" id="GO:0051371">
    <property type="term" value="F:muscle alpha-actinin binding"/>
    <property type="evidence" value="ECO:0007669"/>
    <property type="project" value="TreeGrafter"/>
</dbReference>
<evidence type="ECO:0000259" key="8">
    <source>
        <dbReference type="PROSITE" id="PS50023"/>
    </source>
</evidence>
<evidence type="ECO:0000256" key="5">
    <source>
        <dbReference type="ARBA" id="ARBA00023038"/>
    </source>
</evidence>
<dbReference type="GO" id="GO:0061061">
    <property type="term" value="P:muscle structure development"/>
    <property type="evidence" value="ECO:0007669"/>
    <property type="project" value="TreeGrafter"/>
</dbReference>
<dbReference type="GO" id="GO:0003779">
    <property type="term" value="F:actin binding"/>
    <property type="evidence" value="ECO:0007669"/>
    <property type="project" value="TreeGrafter"/>
</dbReference>
<dbReference type="InterPro" id="IPR050604">
    <property type="entry name" value="PDZ-LIM_domain"/>
</dbReference>
<feature type="domain" description="LIM zinc-binding" evidence="8">
    <location>
        <begin position="350"/>
        <end position="408"/>
    </location>
</feature>
<dbReference type="GO" id="GO:0001725">
    <property type="term" value="C:stress fiber"/>
    <property type="evidence" value="ECO:0007669"/>
    <property type="project" value="TreeGrafter"/>
</dbReference>
<dbReference type="PANTHER" id="PTHR24214:SF38">
    <property type="entry name" value="PDZ AND LIM DOMAIN PROTEIN ZASP-RELATED"/>
    <property type="match status" value="1"/>
</dbReference>
<evidence type="ECO:0000256" key="2">
    <source>
        <dbReference type="ARBA" id="ARBA00022490"/>
    </source>
</evidence>
<dbReference type="Pfam" id="PF00595">
    <property type="entry name" value="PDZ"/>
    <property type="match status" value="1"/>
</dbReference>
<name>A0A1I8HUK8_9PLAT</name>
<feature type="domain" description="LIM zinc-binding" evidence="8">
    <location>
        <begin position="232"/>
        <end position="291"/>
    </location>
</feature>
<dbReference type="SMART" id="SM00228">
    <property type="entry name" value="PDZ"/>
    <property type="match status" value="1"/>
</dbReference>
<dbReference type="Proteomes" id="UP000095280">
    <property type="component" value="Unplaced"/>
</dbReference>
<dbReference type="InterPro" id="IPR036034">
    <property type="entry name" value="PDZ_sf"/>
</dbReference>
<reference evidence="11" key="1">
    <citation type="submission" date="2016-11" db="UniProtKB">
        <authorList>
            <consortium name="WormBaseParasite"/>
        </authorList>
    </citation>
    <scope>IDENTIFICATION</scope>
</reference>
<feature type="compositionally biased region" description="Low complexity" evidence="7">
    <location>
        <begin position="190"/>
        <end position="201"/>
    </location>
</feature>
<dbReference type="PANTHER" id="PTHR24214">
    <property type="entry name" value="PDZ AND LIM DOMAIN PROTEIN ZASP"/>
    <property type="match status" value="1"/>
</dbReference>
<dbReference type="Gene3D" id="2.30.42.10">
    <property type="match status" value="1"/>
</dbReference>
<dbReference type="SUPFAM" id="SSF50156">
    <property type="entry name" value="PDZ domain-like"/>
    <property type="match status" value="1"/>
</dbReference>
<feature type="region of interest" description="Disordered" evidence="7">
    <location>
        <begin position="146"/>
        <end position="166"/>
    </location>
</feature>
<evidence type="ECO:0000256" key="4">
    <source>
        <dbReference type="ARBA" id="ARBA00022833"/>
    </source>
</evidence>